<keyword evidence="1" id="KW-0677">Repeat</keyword>
<dbReference type="SUPFAM" id="SSF48403">
    <property type="entry name" value="Ankyrin repeat"/>
    <property type="match status" value="1"/>
</dbReference>
<organism evidence="4 5">
    <name type="scientific">Dactylonectria estremocensis</name>
    <dbReference type="NCBI Taxonomy" id="1079267"/>
    <lineage>
        <taxon>Eukaryota</taxon>
        <taxon>Fungi</taxon>
        <taxon>Dikarya</taxon>
        <taxon>Ascomycota</taxon>
        <taxon>Pezizomycotina</taxon>
        <taxon>Sordariomycetes</taxon>
        <taxon>Hypocreomycetidae</taxon>
        <taxon>Hypocreales</taxon>
        <taxon>Nectriaceae</taxon>
        <taxon>Dactylonectria</taxon>
    </lineage>
</organism>
<dbReference type="Proteomes" id="UP000717696">
    <property type="component" value="Unassembled WGS sequence"/>
</dbReference>
<protein>
    <submittedName>
        <fullName evidence="4">Ankyrin repeat-containing domain protein</fullName>
    </submittedName>
</protein>
<keyword evidence="2 3" id="KW-0040">ANK repeat</keyword>
<evidence type="ECO:0000256" key="2">
    <source>
        <dbReference type="ARBA" id="ARBA00023043"/>
    </source>
</evidence>
<dbReference type="Pfam" id="PF13637">
    <property type="entry name" value="Ank_4"/>
    <property type="match status" value="1"/>
</dbReference>
<dbReference type="SMART" id="SM00248">
    <property type="entry name" value="ANK"/>
    <property type="match status" value="3"/>
</dbReference>
<reference evidence="4" key="1">
    <citation type="journal article" date="2021" name="Nat. Commun.">
        <title>Genetic determinants of endophytism in the Arabidopsis root mycobiome.</title>
        <authorList>
            <person name="Mesny F."/>
            <person name="Miyauchi S."/>
            <person name="Thiergart T."/>
            <person name="Pickel B."/>
            <person name="Atanasova L."/>
            <person name="Karlsson M."/>
            <person name="Huettel B."/>
            <person name="Barry K.W."/>
            <person name="Haridas S."/>
            <person name="Chen C."/>
            <person name="Bauer D."/>
            <person name="Andreopoulos W."/>
            <person name="Pangilinan J."/>
            <person name="LaButti K."/>
            <person name="Riley R."/>
            <person name="Lipzen A."/>
            <person name="Clum A."/>
            <person name="Drula E."/>
            <person name="Henrissat B."/>
            <person name="Kohler A."/>
            <person name="Grigoriev I.V."/>
            <person name="Martin F.M."/>
            <person name="Hacquard S."/>
        </authorList>
    </citation>
    <scope>NUCLEOTIDE SEQUENCE</scope>
    <source>
        <strain evidence="4">MPI-CAGE-AT-0021</strain>
    </source>
</reference>
<gene>
    <name evidence="4" type="ORF">B0J13DRAFT_460416</name>
</gene>
<dbReference type="PANTHER" id="PTHR24173">
    <property type="entry name" value="ANKYRIN REPEAT CONTAINING"/>
    <property type="match status" value="1"/>
</dbReference>
<sequence>MHILSPFYTIYTTARNTLIHMAASRGLADVVDELLLSGYSVDDKGPDDDSPTSLEFAIFGRDLKTVELLVEKGASLTFAHSFTAVHCAAAAGSLDLVAKFLRKGFDINGQDDRGNTPLYYALSPAFHVWRTLVPYLIRCGAHIQPK</sequence>
<proteinExistence type="predicted"/>
<dbReference type="PROSITE" id="PS50088">
    <property type="entry name" value="ANK_REPEAT"/>
    <property type="match status" value="1"/>
</dbReference>
<dbReference type="Pfam" id="PF00023">
    <property type="entry name" value="Ank"/>
    <property type="match status" value="1"/>
</dbReference>
<dbReference type="AlphaFoldDB" id="A0A9P9D7F2"/>
<comment type="caution">
    <text evidence="4">The sequence shown here is derived from an EMBL/GenBank/DDBJ whole genome shotgun (WGS) entry which is preliminary data.</text>
</comment>
<accession>A0A9P9D7F2</accession>
<feature type="non-terminal residue" evidence="4">
    <location>
        <position position="146"/>
    </location>
</feature>
<dbReference type="InterPro" id="IPR002110">
    <property type="entry name" value="Ankyrin_rpt"/>
</dbReference>
<dbReference type="InterPro" id="IPR036770">
    <property type="entry name" value="Ankyrin_rpt-contain_sf"/>
</dbReference>
<name>A0A9P9D7F2_9HYPO</name>
<evidence type="ECO:0000256" key="3">
    <source>
        <dbReference type="PROSITE-ProRule" id="PRU00023"/>
    </source>
</evidence>
<dbReference type="PROSITE" id="PS50297">
    <property type="entry name" value="ANK_REP_REGION"/>
    <property type="match status" value="1"/>
</dbReference>
<dbReference type="Gene3D" id="1.25.40.20">
    <property type="entry name" value="Ankyrin repeat-containing domain"/>
    <property type="match status" value="1"/>
</dbReference>
<evidence type="ECO:0000313" key="4">
    <source>
        <dbReference type="EMBL" id="KAH7114145.1"/>
    </source>
</evidence>
<dbReference type="PANTHER" id="PTHR24173:SF74">
    <property type="entry name" value="ANKYRIN REPEAT DOMAIN-CONTAINING PROTEIN 16"/>
    <property type="match status" value="1"/>
</dbReference>
<keyword evidence="5" id="KW-1185">Reference proteome</keyword>
<dbReference type="EMBL" id="JAGMUU010000043">
    <property type="protein sequence ID" value="KAH7114145.1"/>
    <property type="molecule type" value="Genomic_DNA"/>
</dbReference>
<evidence type="ECO:0000256" key="1">
    <source>
        <dbReference type="ARBA" id="ARBA00022737"/>
    </source>
</evidence>
<feature type="repeat" description="ANK" evidence="3">
    <location>
        <begin position="80"/>
        <end position="112"/>
    </location>
</feature>
<evidence type="ECO:0000313" key="5">
    <source>
        <dbReference type="Proteomes" id="UP000717696"/>
    </source>
</evidence>
<dbReference type="OrthoDB" id="341259at2759"/>